<evidence type="ECO:0000256" key="7">
    <source>
        <dbReference type="ARBA" id="ARBA00023186"/>
    </source>
</evidence>
<evidence type="ECO:0000256" key="4">
    <source>
        <dbReference type="ARBA" id="ARBA00017143"/>
    </source>
</evidence>
<evidence type="ECO:0000256" key="3">
    <source>
        <dbReference type="ARBA" id="ARBA00007188"/>
    </source>
</evidence>
<keyword evidence="6" id="KW-0067">ATP-binding</keyword>
<feature type="domain" description="AAA+ ATPase" evidence="9">
    <location>
        <begin position="797"/>
        <end position="985"/>
    </location>
</feature>
<keyword evidence="7" id="KW-0143">Chaperone</keyword>
<evidence type="ECO:0000313" key="10">
    <source>
        <dbReference type="Proteomes" id="UP000887578"/>
    </source>
</evidence>
<dbReference type="SUPFAM" id="SSF52540">
    <property type="entry name" value="P-loop containing nucleoside triphosphate hydrolases"/>
    <property type="match status" value="3"/>
</dbReference>
<dbReference type="InterPro" id="IPR040848">
    <property type="entry name" value="AAA_lid_7"/>
</dbReference>
<dbReference type="AlphaFoldDB" id="A0A914Q1R9"/>
<dbReference type="InterPro" id="IPR027417">
    <property type="entry name" value="P-loop_NTPase"/>
</dbReference>
<dbReference type="GO" id="GO:0030687">
    <property type="term" value="C:preribosome, large subunit precursor"/>
    <property type="evidence" value="ECO:0007669"/>
    <property type="project" value="TreeGrafter"/>
</dbReference>
<evidence type="ECO:0000256" key="8">
    <source>
        <dbReference type="ARBA" id="ARBA00023242"/>
    </source>
</evidence>
<name>A0A914Q1R9_9BILA</name>
<dbReference type="FunFam" id="3.40.50.300:FF:001500">
    <property type="entry name" value="Dynein-related AAA-type ATPase"/>
    <property type="match status" value="1"/>
</dbReference>
<dbReference type="CDD" id="cd00009">
    <property type="entry name" value="AAA"/>
    <property type="match status" value="1"/>
</dbReference>
<dbReference type="InterPro" id="IPR041190">
    <property type="entry name" value="Midasin_AAA_lid_5"/>
</dbReference>
<evidence type="ECO:0000256" key="5">
    <source>
        <dbReference type="ARBA" id="ARBA00022741"/>
    </source>
</evidence>
<dbReference type="FunFam" id="3.40.50.300:FF:000142">
    <property type="entry name" value="Midasin"/>
    <property type="match status" value="1"/>
</dbReference>
<keyword evidence="5" id="KW-0547">Nucleotide-binding</keyword>
<dbReference type="PANTHER" id="PTHR48103">
    <property type="entry name" value="MIDASIN-RELATED"/>
    <property type="match status" value="1"/>
</dbReference>
<dbReference type="GO" id="GO:0005654">
    <property type="term" value="C:nucleoplasm"/>
    <property type="evidence" value="ECO:0007669"/>
    <property type="project" value="UniProtKB-SubCell"/>
</dbReference>
<dbReference type="InterPro" id="IPR003593">
    <property type="entry name" value="AAA+_ATPase"/>
</dbReference>
<keyword evidence="8" id="KW-0539">Nucleus</keyword>
<sequence length="1081" mass="121417">MNPATDTGKKKLLVGIRTRFTEFFVHEPTDRDQLTVIVRNYLPTIEALHLGRLLNFYKEICESFPQKYSLRNFCRALSFAGDNLYGNAYRSLFEGISMSFGSDLDNDGMIKFDRILLKHFEGVPIGISRVPTDGMKILVEGSYIEQGDNPPQIDPHYVYTESIKKNLSRLSRAVASGRFPILLEGETSAGKTSMILDLALTTGNIVHRINNHEHTDIQEYIGCYAPDENGKLIFVEGVLLQAVRQGHWVILDELNLAPVEVLEALNRLLDDNRELFVAERNLVVKAHPRFRLFATQNPVGTYAGRKRLSRAFLNRFIVLRFDHPPFEELTQIVCARCGIANSPAEAMIKVLTELKRCRSNTGLFNASDGLMTLRDLFRWANRLAKSESGEWRQVLADQGYFLLASRCRNPGDAAEVVRVLEKILKVKIDTEKLFSLDSPYLPDLIGKQLSENIGHIVSTFGMRRMLVLSAEAWKCKEPILMVGETGCGKTTAAQLLSEGKLLSINCHERTETSDLLGTIRPNADGSFFWQDGIVVQAMKNGSKLLIDEISLASDSVLERLNPLLESSRTVLLTDAGADAEVVVAHADFQVIATMNPGTDHGKKELSKALRNRFTEIWCSCDHPIEDIKKIIAGRISILGFQVDEELSHVIDGIVEFFLTFSEKFGNIFRIVFSIRDIIAAADLFLACKNVASFSTHDSFVNSLTGVVVDSIGVLPARTAYNALKLKKKCHQMILSIAQKHHLLPIVGMEVSEKLNSLFFGNFPIELGNLPSEAVKQYSFSTPTTEQNALRVARALLLEKPIMLEGSPGAGKSSLIVALAKITGHSLVRLNLSDQTDLSDLFGHDVPISKPDGTISFQWQDGPILKAIKEGSWILLDEMNLASQSVLEGLNSCFDFRQELFIAELNKKFIINSDQCRFFACQNPQTQGGNRRALPKSFLNRFTSIYIEPFGAQDFSLILNQELPDSRLIIEKMIRFNREMQNLVKKECPGIEFEFNMRDLLRWANFIQEFHDISFGAQILYINRLPYSAVQEEATKSFGNIFGVDLLIPNSTIFYDEISGICFAISCFFHHNQHYFNNFAFA</sequence>
<evidence type="ECO:0000256" key="6">
    <source>
        <dbReference type="ARBA" id="ARBA00022840"/>
    </source>
</evidence>
<protein>
    <recommendedName>
        <fullName evidence="4">Midasin</fullName>
    </recommendedName>
</protein>
<dbReference type="WBParaSite" id="PDA_v2.g25136.t1">
    <property type="protein sequence ID" value="PDA_v2.g25136.t1"/>
    <property type="gene ID" value="PDA_v2.g25136"/>
</dbReference>
<dbReference type="Pfam" id="PF17865">
    <property type="entry name" value="AAA_lid_5"/>
    <property type="match status" value="1"/>
</dbReference>
<dbReference type="Proteomes" id="UP000887578">
    <property type="component" value="Unplaced"/>
</dbReference>
<dbReference type="Pfam" id="PF17867">
    <property type="entry name" value="AAA_lid_7"/>
    <property type="match status" value="2"/>
</dbReference>
<accession>A0A914Q1R9</accession>
<dbReference type="FunFam" id="3.40.50.300:FF:001384">
    <property type="entry name" value="Midasin"/>
    <property type="match status" value="1"/>
</dbReference>
<dbReference type="PANTHER" id="PTHR48103:SF2">
    <property type="entry name" value="MIDASIN"/>
    <property type="match status" value="1"/>
</dbReference>
<evidence type="ECO:0000313" key="11">
    <source>
        <dbReference type="WBParaSite" id="PDA_v2.g25136.t1"/>
    </source>
</evidence>
<feature type="domain" description="AAA+ ATPase" evidence="9">
    <location>
        <begin position="177"/>
        <end position="322"/>
    </location>
</feature>
<dbReference type="SMART" id="SM00382">
    <property type="entry name" value="AAA"/>
    <property type="match status" value="3"/>
</dbReference>
<dbReference type="Pfam" id="PF07728">
    <property type="entry name" value="AAA_5"/>
    <property type="match status" value="3"/>
</dbReference>
<organism evidence="10 11">
    <name type="scientific">Panagrolaimus davidi</name>
    <dbReference type="NCBI Taxonomy" id="227884"/>
    <lineage>
        <taxon>Eukaryota</taxon>
        <taxon>Metazoa</taxon>
        <taxon>Ecdysozoa</taxon>
        <taxon>Nematoda</taxon>
        <taxon>Chromadorea</taxon>
        <taxon>Rhabditida</taxon>
        <taxon>Tylenchina</taxon>
        <taxon>Panagrolaimomorpha</taxon>
        <taxon>Panagrolaimoidea</taxon>
        <taxon>Panagrolaimidae</taxon>
        <taxon>Panagrolaimus</taxon>
    </lineage>
</organism>
<reference evidence="11" key="1">
    <citation type="submission" date="2022-11" db="UniProtKB">
        <authorList>
            <consortium name="WormBaseParasite"/>
        </authorList>
    </citation>
    <scope>IDENTIFICATION</scope>
</reference>
<evidence type="ECO:0000259" key="9">
    <source>
        <dbReference type="SMART" id="SM00382"/>
    </source>
</evidence>
<comment type="similarity">
    <text evidence="3">Belongs to the midasin family.</text>
</comment>
<proteinExistence type="inferred from homology"/>
<dbReference type="GO" id="GO:0000055">
    <property type="term" value="P:ribosomal large subunit export from nucleus"/>
    <property type="evidence" value="ECO:0007669"/>
    <property type="project" value="TreeGrafter"/>
</dbReference>
<keyword evidence="10" id="KW-1185">Reference proteome</keyword>
<evidence type="ECO:0000256" key="2">
    <source>
        <dbReference type="ARBA" id="ARBA00004642"/>
    </source>
</evidence>
<evidence type="ECO:0000256" key="1">
    <source>
        <dbReference type="ARBA" id="ARBA00004604"/>
    </source>
</evidence>
<dbReference type="GO" id="GO:0016887">
    <property type="term" value="F:ATP hydrolysis activity"/>
    <property type="evidence" value="ECO:0007669"/>
    <property type="project" value="InterPro"/>
</dbReference>
<dbReference type="Gene3D" id="3.40.50.300">
    <property type="entry name" value="P-loop containing nucleotide triphosphate hydrolases"/>
    <property type="match status" value="3"/>
</dbReference>
<dbReference type="GO" id="GO:0005524">
    <property type="term" value="F:ATP binding"/>
    <property type="evidence" value="ECO:0007669"/>
    <property type="project" value="UniProtKB-KW"/>
</dbReference>
<dbReference type="GO" id="GO:0000027">
    <property type="term" value="P:ribosomal large subunit assembly"/>
    <property type="evidence" value="ECO:0007669"/>
    <property type="project" value="TreeGrafter"/>
</dbReference>
<comment type="subcellular location">
    <subcellularLocation>
        <location evidence="1">Nucleus</location>
        <location evidence="1">Nucleolus</location>
    </subcellularLocation>
    <subcellularLocation>
        <location evidence="2">Nucleus</location>
        <location evidence="2">Nucleoplasm</location>
    </subcellularLocation>
</comment>
<feature type="domain" description="AAA+ ATPase" evidence="9">
    <location>
        <begin position="475"/>
        <end position="623"/>
    </location>
</feature>
<dbReference type="InterPro" id="IPR011704">
    <property type="entry name" value="ATPase_dyneun-rel_AAA"/>
</dbReference>
<dbReference type="GO" id="GO:0005730">
    <property type="term" value="C:nucleolus"/>
    <property type="evidence" value="ECO:0007669"/>
    <property type="project" value="UniProtKB-SubCell"/>
</dbReference>